<proteinExistence type="predicted"/>
<keyword evidence="1" id="KW-0378">Hydrolase</keyword>
<dbReference type="SUPFAM" id="SSF49785">
    <property type="entry name" value="Galactose-binding domain-like"/>
    <property type="match status" value="1"/>
</dbReference>
<dbReference type="Gene3D" id="1.10.3020.10">
    <property type="entry name" value="alpha-amino acid ester hydrolase ( Helical cap domain)"/>
    <property type="match status" value="1"/>
</dbReference>
<gene>
    <name evidence="3" type="ORF">Raf01_01380</name>
</gene>
<keyword evidence="4" id="KW-1185">Reference proteome</keyword>
<dbReference type="InterPro" id="IPR050585">
    <property type="entry name" value="Xaa-Pro_dipeptidyl-ppase/CocE"/>
</dbReference>
<dbReference type="Pfam" id="PF08530">
    <property type="entry name" value="PepX_C"/>
    <property type="match status" value="1"/>
</dbReference>
<dbReference type="Gene3D" id="2.60.120.260">
    <property type="entry name" value="Galactose-binding domain-like"/>
    <property type="match status" value="1"/>
</dbReference>
<dbReference type="AlphaFoldDB" id="A0A8J3VN23"/>
<dbReference type="NCBIfam" id="TIGR00976">
    <property type="entry name" value="CocE_NonD"/>
    <property type="match status" value="1"/>
</dbReference>
<accession>A0A8J3VN23</accession>
<evidence type="ECO:0000259" key="2">
    <source>
        <dbReference type="SMART" id="SM00939"/>
    </source>
</evidence>
<comment type="caution">
    <text evidence="3">The sequence shown here is derived from an EMBL/GenBank/DDBJ whole genome shotgun (WGS) entry which is preliminary data.</text>
</comment>
<dbReference type="InterPro" id="IPR005674">
    <property type="entry name" value="CocE/Ser_esterase"/>
</dbReference>
<dbReference type="InterPro" id="IPR008979">
    <property type="entry name" value="Galactose-bd-like_sf"/>
</dbReference>
<dbReference type="SMART" id="SM00939">
    <property type="entry name" value="PepX_C"/>
    <property type="match status" value="1"/>
</dbReference>
<dbReference type="PANTHER" id="PTHR43056">
    <property type="entry name" value="PEPTIDASE S9 PROLYL OLIGOPEPTIDASE"/>
    <property type="match status" value="1"/>
</dbReference>
<feature type="domain" description="Xaa-Pro dipeptidyl-peptidase C-terminal" evidence="2">
    <location>
        <begin position="304"/>
        <end position="533"/>
    </location>
</feature>
<dbReference type="InterPro" id="IPR000383">
    <property type="entry name" value="Xaa-Pro-like_dom"/>
</dbReference>
<dbReference type="Gene3D" id="3.40.50.1820">
    <property type="entry name" value="alpha/beta hydrolase"/>
    <property type="match status" value="1"/>
</dbReference>
<dbReference type="RefSeq" id="WP_203915695.1">
    <property type="nucleotide sequence ID" value="NZ_BONZ01000002.1"/>
</dbReference>
<dbReference type="SUPFAM" id="SSF53474">
    <property type="entry name" value="alpha/beta-Hydrolases"/>
    <property type="match status" value="1"/>
</dbReference>
<dbReference type="PANTHER" id="PTHR43056:SF10">
    <property type="entry name" value="COCE_NOND FAMILY, PUTATIVE (AFU_ORTHOLOGUE AFUA_7G00600)-RELATED"/>
    <property type="match status" value="1"/>
</dbReference>
<dbReference type="EMBL" id="BONZ01000002">
    <property type="protein sequence ID" value="GIH11966.1"/>
    <property type="molecule type" value="Genomic_DNA"/>
</dbReference>
<dbReference type="Pfam" id="PF02129">
    <property type="entry name" value="Peptidase_S15"/>
    <property type="match status" value="1"/>
</dbReference>
<evidence type="ECO:0000256" key="1">
    <source>
        <dbReference type="ARBA" id="ARBA00022801"/>
    </source>
</evidence>
<evidence type="ECO:0000313" key="3">
    <source>
        <dbReference type="EMBL" id="GIH11966.1"/>
    </source>
</evidence>
<dbReference type="GO" id="GO:0008239">
    <property type="term" value="F:dipeptidyl-peptidase activity"/>
    <property type="evidence" value="ECO:0007669"/>
    <property type="project" value="InterPro"/>
</dbReference>
<protein>
    <submittedName>
        <fullName evidence="3">X-Pro dipeptidyl-peptidase</fullName>
    </submittedName>
</protein>
<dbReference type="InterPro" id="IPR013736">
    <property type="entry name" value="Xaa-Pro_dipept_C"/>
</dbReference>
<dbReference type="Proteomes" id="UP000642748">
    <property type="component" value="Unassembled WGS sequence"/>
</dbReference>
<evidence type="ECO:0000313" key="4">
    <source>
        <dbReference type="Proteomes" id="UP000642748"/>
    </source>
</evidence>
<dbReference type="InterPro" id="IPR029058">
    <property type="entry name" value="AB_hydrolase_fold"/>
</dbReference>
<sequence>MSLSSRAMERLFHLPPAVTRAVRVHRDLPVTTRDGVVLRTDHWEPRLRGAPTILIRTPYGRGGVIGLVSGRMLAERGFHVVIQSCRGTFDSGGEWEPLRYEREDGLDAVAWIERQPWFDGNLFTYGPSYLGFTQWAIAAEAGPALKGMLTAVTASAFRDPTYAGGAYSLDTILNWATLTSNQGGSLLSFAYKQYRAQPRLRRAWTHLPLSEVDTLATGAEVAFFQDWLAHCEPGDPYWTPRGNADVSRVQAPVCMVGGWYDIFLPWQLRDYATLRATGAAPRLVIGTWTHADMALLDASMSEAIAWFRAAMNGGARGGIRVHVGGVNEWRELPAWPPHDRGEAWLLQPGGGLAPTPPAAGAPDRFRYDPADPTPSPGGALLTRQAGRVDNRAVEARSDTVVYTSEPLAADVETIGPVSATVHIGADGEYFDVAVRVCDVDPGGRSENITDGLVRVCPGMFPPDADGVRAVEVELWPMGYVFRRGHRIRVQLAGGAHPRYARNTGTSEPLGSATELRPVTQDIWHDERHPSQLRLPI</sequence>
<reference evidence="3" key="1">
    <citation type="submission" date="2021-01" db="EMBL/GenBank/DDBJ databases">
        <title>Whole genome shotgun sequence of Rugosimonospora africana NBRC 104875.</title>
        <authorList>
            <person name="Komaki H."/>
            <person name="Tamura T."/>
        </authorList>
    </citation>
    <scope>NUCLEOTIDE SEQUENCE</scope>
    <source>
        <strain evidence="3">NBRC 104875</strain>
    </source>
</reference>
<name>A0A8J3VN23_9ACTN</name>
<organism evidence="3 4">
    <name type="scientific">Rugosimonospora africana</name>
    <dbReference type="NCBI Taxonomy" id="556532"/>
    <lineage>
        <taxon>Bacteria</taxon>
        <taxon>Bacillati</taxon>
        <taxon>Actinomycetota</taxon>
        <taxon>Actinomycetes</taxon>
        <taxon>Micromonosporales</taxon>
        <taxon>Micromonosporaceae</taxon>
        <taxon>Rugosimonospora</taxon>
    </lineage>
</organism>